<gene>
    <name evidence="1" type="ORF">B0T25DRAFT_303280</name>
</gene>
<keyword evidence="2" id="KW-1185">Reference proteome</keyword>
<protein>
    <submittedName>
        <fullName evidence="1">Uncharacterized protein</fullName>
    </submittedName>
</protein>
<reference evidence="1" key="2">
    <citation type="submission" date="2023-06" db="EMBL/GenBank/DDBJ databases">
        <authorList>
            <consortium name="Lawrence Berkeley National Laboratory"/>
            <person name="Haridas S."/>
            <person name="Hensen N."/>
            <person name="Bonometti L."/>
            <person name="Westerberg I."/>
            <person name="Brannstrom I.O."/>
            <person name="Guillou S."/>
            <person name="Cros-Aarteil S."/>
            <person name="Calhoun S."/>
            <person name="Kuo A."/>
            <person name="Mondo S."/>
            <person name="Pangilinan J."/>
            <person name="Riley R."/>
            <person name="Labutti K."/>
            <person name="Andreopoulos B."/>
            <person name="Lipzen A."/>
            <person name="Chen C."/>
            <person name="Yanf M."/>
            <person name="Daum C."/>
            <person name="Ng V."/>
            <person name="Clum A."/>
            <person name="Steindorff A."/>
            <person name="Ohm R."/>
            <person name="Martin F."/>
            <person name="Silar P."/>
            <person name="Natvig D."/>
            <person name="Lalanne C."/>
            <person name="Gautier V."/>
            <person name="Ament-Velasquez S.L."/>
            <person name="Kruys A."/>
            <person name="Hutchinson M.I."/>
            <person name="Powell A.J."/>
            <person name="Barry K."/>
            <person name="Miller A.N."/>
            <person name="Grigoriev I.V."/>
            <person name="Debuchy R."/>
            <person name="Gladieux P."/>
            <person name="Thoren M.H."/>
            <person name="Johannesson H."/>
        </authorList>
    </citation>
    <scope>NUCLEOTIDE SEQUENCE</scope>
    <source>
        <strain evidence="1">CBS 955.72</strain>
    </source>
</reference>
<sequence length="275" mass="31504">MDYEVAYRRLSNTNDDQIALIKLMFPDREECKLFLRWLDAKTTADIEELEQPIYTRMELIARIDSSDLLAKSFARTVVPELEAYIRPWIPVGHDDHFLYRLYPKAYGLRADGGRMHGGPELPEHLLAIQNAEGKEEFAFLQLGKLEYTKDGQAHWPKTETGDVDDVTAQKFLWKETGFNLVARIGSHGGHIDGVYTIYDMHVDDDLTGNTYTYCPSSEKWGRLPDPLDKEQFFCARLANKLGDCGGSYRVSWELIAFHKPVRLVALSEDRLVVDV</sequence>
<name>A0AAJ0M948_9PEZI</name>
<proteinExistence type="predicted"/>
<organism evidence="1 2">
    <name type="scientific">Lasiosphaeria hispida</name>
    <dbReference type="NCBI Taxonomy" id="260671"/>
    <lineage>
        <taxon>Eukaryota</taxon>
        <taxon>Fungi</taxon>
        <taxon>Dikarya</taxon>
        <taxon>Ascomycota</taxon>
        <taxon>Pezizomycotina</taxon>
        <taxon>Sordariomycetes</taxon>
        <taxon>Sordariomycetidae</taxon>
        <taxon>Sordariales</taxon>
        <taxon>Lasiosphaeriaceae</taxon>
        <taxon>Lasiosphaeria</taxon>
    </lineage>
</organism>
<dbReference type="Proteomes" id="UP001275084">
    <property type="component" value="Unassembled WGS sequence"/>
</dbReference>
<evidence type="ECO:0000313" key="2">
    <source>
        <dbReference type="Proteomes" id="UP001275084"/>
    </source>
</evidence>
<reference evidence="1" key="1">
    <citation type="journal article" date="2023" name="Mol. Phylogenet. Evol.">
        <title>Genome-scale phylogeny and comparative genomics of the fungal order Sordariales.</title>
        <authorList>
            <person name="Hensen N."/>
            <person name="Bonometti L."/>
            <person name="Westerberg I."/>
            <person name="Brannstrom I.O."/>
            <person name="Guillou S."/>
            <person name="Cros-Aarteil S."/>
            <person name="Calhoun S."/>
            <person name="Haridas S."/>
            <person name="Kuo A."/>
            <person name="Mondo S."/>
            <person name="Pangilinan J."/>
            <person name="Riley R."/>
            <person name="LaButti K."/>
            <person name="Andreopoulos B."/>
            <person name="Lipzen A."/>
            <person name="Chen C."/>
            <person name="Yan M."/>
            <person name="Daum C."/>
            <person name="Ng V."/>
            <person name="Clum A."/>
            <person name="Steindorff A."/>
            <person name="Ohm R.A."/>
            <person name="Martin F."/>
            <person name="Silar P."/>
            <person name="Natvig D.O."/>
            <person name="Lalanne C."/>
            <person name="Gautier V."/>
            <person name="Ament-Velasquez S.L."/>
            <person name="Kruys A."/>
            <person name="Hutchinson M.I."/>
            <person name="Powell A.J."/>
            <person name="Barry K."/>
            <person name="Miller A.N."/>
            <person name="Grigoriev I.V."/>
            <person name="Debuchy R."/>
            <person name="Gladieux P."/>
            <person name="Hiltunen Thoren M."/>
            <person name="Johannesson H."/>
        </authorList>
    </citation>
    <scope>NUCLEOTIDE SEQUENCE</scope>
    <source>
        <strain evidence="1">CBS 955.72</strain>
    </source>
</reference>
<dbReference type="AlphaFoldDB" id="A0AAJ0M948"/>
<dbReference type="EMBL" id="JAUIQD010000007">
    <property type="protein sequence ID" value="KAK3343636.1"/>
    <property type="molecule type" value="Genomic_DNA"/>
</dbReference>
<comment type="caution">
    <text evidence="1">The sequence shown here is derived from an EMBL/GenBank/DDBJ whole genome shotgun (WGS) entry which is preliminary data.</text>
</comment>
<accession>A0AAJ0M948</accession>
<evidence type="ECO:0000313" key="1">
    <source>
        <dbReference type="EMBL" id="KAK3343636.1"/>
    </source>
</evidence>